<protein>
    <submittedName>
        <fullName evidence="4">DNA-binding protein</fullName>
    </submittedName>
</protein>
<feature type="region of interest" description="Disordered" evidence="1">
    <location>
        <begin position="234"/>
        <end position="271"/>
    </location>
</feature>
<name>A0A401R0N5_STRNR</name>
<evidence type="ECO:0000313" key="4">
    <source>
        <dbReference type="EMBL" id="GCB91180.1"/>
    </source>
</evidence>
<dbReference type="GO" id="GO:0015627">
    <property type="term" value="C:type II protein secretion system complex"/>
    <property type="evidence" value="ECO:0007669"/>
    <property type="project" value="TreeGrafter"/>
</dbReference>
<sequence>MNTFRTAFSPDATSASVSLSASEQSGGGSGPSAGAMTSAAPFARWGKRERERARQWKRERMRARAAVIFGAGLEAGGRDGDEEGASGAGRDDPSGQDPGGGSGRPAQGDRADRPGAGEGEGEGPAPGAIGEGSRGRGAARDPHGPSGGPDPFDTRGEPSHAHRAPPRREHDPPAVRRVERWRSAVRERLPLWLQLRCGTDSKALAALALVLVVAVGFAVQHFWAATPERVSAPGAERPIAAPGPGARPPGPTWASADTSPRGPTTGGPPGGAVRMVVVDVAGKVRHPGIHRLPAGSRVTDALTAAGGALRGTELRGLNQARLLTDGEQILVGEPGAGTTGGVSGGGPTGGGGAGGGAGSGGPPGLASGPVSLSTATEQQLDALPGVGPVLARHIVEFRTQHGGFTSVDQLRQVTGIGARRLADLRPLVTP</sequence>
<dbReference type="Proteomes" id="UP000288351">
    <property type="component" value="Unassembled WGS sequence"/>
</dbReference>
<dbReference type="InterPro" id="IPR010994">
    <property type="entry name" value="RuvA_2-like"/>
</dbReference>
<feature type="compositionally biased region" description="Gly residues" evidence="1">
    <location>
        <begin position="116"/>
        <end position="132"/>
    </location>
</feature>
<keyword evidence="2" id="KW-0472">Membrane</keyword>
<dbReference type="PANTHER" id="PTHR21180:SF32">
    <property type="entry name" value="ENDONUCLEASE_EXONUCLEASE_PHOSPHATASE FAMILY DOMAIN-CONTAINING PROTEIN 1"/>
    <property type="match status" value="1"/>
</dbReference>
<feature type="region of interest" description="Disordered" evidence="1">
    <location>
        <begin position="335"/>
        <end position="373"/>
    </location>
</feature>
<gene>
    <name evidence="4" type="ORF">SALB_03895</name>
</gene>
<feature type="domain" description="Soluble ligand binding" evidence="3">
    <location>
        <begin position="277"/>
        <end position="330"/>
    </location>
</feature>
<feature type="region of interest" description="Disordered" evidence="1">
    <location>
        <begin position="1"/>
        <end position="175"/>
    </location>
</feature>
<dbReference type="RefSeq" id="WP_063789843.1">
    <property type="nucleotide sequence ID" value="NZ_BHXC01000006.1"/>
</dbReference>
<feature type="compositionally biased region" description="Basic and acidic residues" evidence="1">
    <location>
        <begin position="46"/>
        <end position="58"/>
    </location>
</feature>
<dbReference type="Pfam" id="PF12836">
    <property type="entry name" value="HHH_3"/>
    <property type="match status" value="1"/>
</dbReference>
<feature type="compositionally biased region" description="Low complexity" evidence="1">
    <location>
        <begin position="364"/>
        <end position="373"/>
    </location>
</feature>
<feature type="compositionally biased region" description="Low complexity" evidence="1">
    <location>
        <begin position="12"/>
        <end position="24"/>
    </location>
</feature>
<dbReference type="GO" id="GO:0003677">
    <property type="term" value="F:DNA binding"/>
    <property type="evidence" value="ECO:0007669"/>
    <property type="project" value="UniProtKB-KW"/>
</dbReference>
<feature type="compositionally biased region" description="Low complexity" evidence="1">
    <location>
        <begin position="234"/>
        <end position="244"/>
    </location>
</feature>
<dbReference type="GO" id="GO:0015628">
    <property type="term" value="P:protein secretion by the type II secretion system"/>
    <property type="evidence" value="ECO:0007669"/>
    <property type="project" value="TreeGrafter"/>
</dbReference>
<dbReference type="InterPro" id="IPR051675">
    <property type="entry name" value="Endo/Exo/Phosphatase_dom_1"/>
</dbReference>
<keyword evidence="4" id="KW-0238">DNA-binding</keyword>
<evidence type="ECO:0000259" key="3">
    <source>
        <dbReference type="Pfam" id="PF10531"/>
    </source>
</evidence>
<organism evidence="4 5">
    <name type="scientific">Streptomyces noursei</name>
    <name type="common">Streptomyces albulus</name>
    <dbReference type="NCBI Taxonomy" id="1971"/>
    <lineage>
        <taxon>Bacteria</taxon>
        <taxon>Bacillati</taxon>
        <taxon>Actinomycetota</taxon>
        <taxon>Actinomycetes</taxon>
        <taxon>Kitasatosporales</taxon>
        <taxon>Streptomycetaceae</taxon>
        <taxon>Streptomyces</taxon>
    </lineage>
</organism>
<keyword evidence="2" id="KW-0812">Transmembrane</keyword>
<dbReference type="PANTHER" id="PTHR21180">
    <property type="entry name" value="ENDONUCLEASE/EXONUCLEASE/PHOSPHATASE FAMILY DOMAIN-CONTAINING PROTEIN 1"/>
    <property type="match status" value="1"/>
</dbReference>
<evidence type="ECO:0000256" key="2">
    <source>
        <dbReference type="SAM" id="Phobius"/>
    </source>
</evidence>
<proteinExistence type="predicted"/>
<evidence type="ECO:0000313" key="5">
    <source>
        <dbReference type="Proteomes" id="UP000288351"/>
    </source>
</evidence>
<dbReference type="Pfam" id="PF10531">
    <property type="entry name" value="SLBB"/>
    <property type="match status" value="1"/>
</dbReference>
<dbReference type="EMBL" id="BHXC01000006">
    <property type="protein sequence ID" value="GCB91180.1"/>
    <property type="molecule type" value="Genomic_DNA"/>
</dbReference>
<reference evidence="4 5" key="1">
    <citation type="journal article" date="2019" name="Microbiol. Resour. Announc.">
        <title>Draft Genome Sequence of the Most Traditional epsilon-Poly-l-Lysine Producer, Streptomyces albulus NBRC14147.</title>
        <authorList>
            <person name="Yamanaka K."/>
            <person name="Hamano Y."/>
        </authorList>
    </citation>
    <scope>NUCLEOTIDE SEQUENCE [LARGE SCALE GENOMIC DNA]</scope>
    <source>
        <strain evidence="4 5">NBRC 14147</strain>
    </source>
</reference>
<keyword evidence="2" id="KW-1133">Transmembrane helix</keyword>
<feature type="compositionally biased region" description="Gly residues" evidence="1">
    <location>
        <begin position="335"/>
        <end position="363"/>
    </location>
</feature>
<dbReference type="AlphaFoldDB" id="A0A401R0N5"/>
<comment type="caution">
    <text evidence="4">The sequence shown here is derived from an EMBL/GenBank/DDBJ whole genome shotgun (WGS) entry which is preliminary data.</text>
</comment>
<feature type="compositionally biased region" description="Basic and acidic residues" evidence="1">
    <location>
        <begin position="152"/>
        <end position="175"/>
    </location>
</feature>
<feature type="transmembrane region" description="Helical" evidence="2">
    <location>
        <begin position="203"/>
        <end position="223"/>
    </location>
</feature>
<dbReference type="SUPFAM" id="SSF47781">
    <property type="entry name" value="RuvA domain 2-like"/>
    <property type="match status" value="1"/>
</dbReference>
<dbReference type="Gene3D" id="1.10.150.320">
    <property type="entry name" value="Photosystem II 12 kDa extrinsic protein"/>
    <property type="match status" value="1"/>
</dbReference>
<evidence type="ECO:0000256" key="1">
    <source>
        <dbReference type="SAM" id="MobiDB-lite"/>
    </source>
</evidence>
<dbReference type="InterPro" id="IPR019554">
    <property type="entry name" value="Soluble_ligand-bd"/>
</dbReference>
<accession>A0A401R0N5</accession>